<evidence type="ECO:0000313" key="2">
    <source>
        <dbReference type="EMBL" id="CAA9521671.1"/>
    </source>
</evidence>
<name>A0A6J4TFZ6_9ACTN</name>
<protein>
    <submittedName>
        <fullName evidence="2">Uncharacterized protein</fullName>
    </submittedName>
</protein>
<sequence>GADVSPERRPRGAEDRGRGGGSRDRRSALDDGRPAVRPAVRRGRPASARAVQVGNAESRRGGLNFRCARVGTPPPGTCGRSTARTRSRVSRRTAASSNAASISRSRTSRNVSMRTSGSAPRETGSGTVL</sequence>
<proteinExistence type="predicted"/>
<dbReference type="EMBL" id="CADCVQ010000146">
    <property type="protein sequence ID" value="CAA9521671.1"/>
    <property type="molecule type" value="Genomic_DNA"/>
</dbReference>
<reference evidence="2" key="1">
    <citation type="submission" date="2020-02" db="EMBL/GenBank/DDBJ databases">
        <authorList>
            <person name="Meier V. D."/>
        </authorList>
    </citation>
    <scope>NUCLEOTIDE SEQUENCE</scope>
    <source>
        <strain evidence="2">AVDCRST_MAG67</strain>
    </source>
</reference>
<organism evidence="2">
    <name type="scientific">uncultured Solirubrobacteraceae bacterium</name>
    <dbReference type="NCBI Taxonomy" id="1162706"/>
    <lineage>
        <taxon>Bacteria</taxon>
        <taxon>Bacillati</taxon>
        <taxon>Actinomycetota</taxon>
        <taxon>Thermoleophilia</taxon>
        <taxon>Solirubrobacterales</taxon>
        <taxon>Solirubrobacteraceae</taxon>
        <taxon>environmental samples</taxon>
    </lineage>
</organism>
<feature type="region of interest" description="Disordered" evidence="1">
    <location>
        <begin position="1"/>
        <end position="129"/>
    </location>
</feature>
<feature type="compositionally biased region" description="Polar residues" evidence="1">
    <location>
        <begin position="110"/>
        <end position="129"/>
    </location>
</feature>
<feature type="non-terminal residue" evidence="2">
    <location>
        <position position="129"/>
    </location>
</feature>
<feature type="compositionally biased region" description="Basic and acidic residues" evidence="1">
    <location>
        <begin position="1"/>
        <end position="34"/>
    </location>
</feature>
<evidence type="ECO:0000256" key="1">
    <source>
        <dbReference type="SAM" id="MobiDB-lite"/>
    </source>
</evidence>
<accession>A0A6J4TFZ6</accession>
<dbReference type="AlphaFoldDB" id="A0A6J4TFZ6"/>
<feature type="non-terminal residue" evidence="2">
    <location>
        <position position="1"/>
    </location>
</feature>
<feature type="compositionally biased region" description="Low complexity" evidence="1">
    <location>
        <begin position="92"/>
        <end position="109"/>
    </location>
</feature>
<gene>
    <name evidence="2" type="ORF">AVDCRST_MAG67-3410</name>
</gene>